<evidence type="ECO:0000259" key="4">
    <source>
        <dbReference type="Pfam" id="PF13649"/>
    </source>
</evidence>
<keyword evidence="3" id="KW-0949">S-adenosyl-L-methionine</keyword>
<dbReference type="CDD" id="cd02440">
    <property type="entry name" value="AdoMet_MTases"/>
    <property type="match status" value="1"/>
</dbReference>
<keyword evidence="2 5" id="KW-0808">Transferase</keyword>
<evidence type="ECO:0000256" key="2">
    <source>
        <dbReference type="ARBA" id="ARBA00022679"/>
    </source>
</evidence>
<dbReference type="PANTHER" id="PTHR43464:SF19">
    <property type="entry name" value="UBIQUINONE BIOSYNTHESIS O-METHYLTRANSFERASE, MITOCHONDRIAL"/>
    <property type="match status" value="1"/>
</dbReference>
<dbReference type="InterPro" id="IPR029063">
    <property type="entry name" value="SAM-dependent_MTases_sf"/>
</dbReference>
<dbReference type="AlphaFoldDB" id="A0A1I5CAL2"/>
<protein>
    <submittedName>
        <fullName evidence="5">Methyltransferase domain-containing protein</fullName>
    </submittedName>
</protein>
<dbReference type="PANTHER" id="PTHR43464">
    <property type="entry name" value="METHYLTRANSFERASE"/>
    <property type="match status" value="1"/>
</dbReference>
<evidence type="ECO:0000256" key="3">
    <source>
        <dbReference type="ARBA" id="ARBA00022691"/>
    </source>
</evidence>
<evidence type="ECO:0000256" key="1">
    <source>
        <dbReference type="ARBA" id="ARBA00022603"/>
    </source>
</evidence>
<dbReference type="GO" id="GO:0008168">
    <property type="term" value="F:methyltransferase activity"/>
    <property type="evidence" value="ECO:0007669"/>
    <property type="project" value="UniProtKB-KW"/>
</dbReference>
<evidence type="ECO:0000313" key="6">
    <source>
        <dbReference type="Proteomes" id="UP000199614"/>
    </source>
</evidence>
<dbReference type="EMBL" id="FOUY01000022">
    <property type="protein sequence ID" value="SFN83671.1"/>
    <property type="molecule type" value="Genomic_DNA"/>
</dbReference>
<keyword evidence="6" id="KW-1185">Reference proteome</keyword>
<dbReference type="Proteomes" id="UP000199614">
    <property type="component" value="Unassembled WGS sequence"/>
</dbReference>
<dbReference type="Pfam" id="PF13649">
    <property type="entry name" value="Methyltransf_25"/>
    <property type="match status" value="1"/>
</dbReference>
<gene>
    <name evidence="5" type="ORF">SAMN05216207_102282</name>
</gene>
<dbReference type="STRING" id="260086.SAMN05216207_102282"/>
<dbReference type="Gene3D" id="3.40.50.150">
    <property type="entry name" value="Vaccinia Virus protein VP39"/>
    <property type="match status" value="1"/>
</dbReference>
<sequence>MGGAAARWRERQSARGIPEHILRAAPADPWTQVPADFAPPDVPADTPSRTAARALAERAAARTCAGVSVLDVGCGGGDASLAAAWPDLSPVARVVGLDRQADMLGVFAAAARSRGIPYGTVRGSWPDAAEEAGRHDVVVCHHVLHNVVDLPPFLAALTGAVRGGGVGGGVVVEMLPEHPMAWLDPLWARFHDLHRPAPATAEDAVAVLGEEFGITAQVHRWERERRLPHGPEWVARRLCLPAERVGEVAEALATIPPRRTAAVTLVWTP</sequence>
<feature type="domain" description="Methyltransferase" evidence="4">
    <location>
        <begin position="69"/>
        <end position="165"/>
    </location>
</feature>
<keyword evidence="1 5" id="KW-0489">Methyltransferase</keyword>
<reference evidence="5 6" key="1">
    <citation type="submission" date="2016-10" db="EMBL/GenBank/DDBJ databases">
        <authorList>
            <person name="de Groot N.N."/>
        </authorList>
    </citation>
    <scope>NUCLEOTIDE SEQUENCE [LARGE SCALE GENOMIC DNA]</scope>
    <source>
        <strain evidence="5 6">CGMCC 4.1877</strain>
    </source>
</reference>
<accession>A0A1I5CAL2</accession>
<organism evidence="5 6">
    <name type="scientific">Pseudonocardia ammonioxydans</name>
    <dbReference type="NCBI Taxonomy" id="260086"/>
    <lineage>
        <taxon>Bacteria</taxon>
        <taxon>Bacillati</taxon>
        <taxon>Actinomycetota</taxon>
        <taxon>Actinomycetes</taxon>
        <taxon>Pseudonocardiales</taxon>
        <taxon>Pseudonocardiaceae</taxon>
        <taxon>Pseudonocardia</taxon>
    </lineage>
</organism>
<dbReference type="RefSeq" id="WP_177238604.1">
    <property type="nucleotide sequence ID" value="NZ_FOUY01000022.1"/>
</dbReference>
<dbReference type="InterPro" id="IPR041698">
    <property type="entry name" value="Methyltransf_25"/>
</dbReference>
<dbReference type="GO" id="GO:0032259">
    <property type="term" value="P:methylation"/>
    <property type="evidence" value="ECO:0007669"/>
    <property type="project" value="UniProtKB-KW"/>
</dbReference>
<proteinExistence type="predicted"/>
<dbReference type="SUPFAM" id="SSF53335">
    <property type="entry name" value="S-adenosyl-L-methionine-dependent methyltransferases"/>
    <property type="match status" value="1"/>
</dbReference>
<evidence type="ECO:0000313" key="5">
    <source>
        <dbReference type="EMBL" id="SFN83671.1"/>
    </source>
</evidence>
<name>A0A1I5CAL2_PSUAM</name>